<dbReference type="AlphaFoldDB" id="A0A4E0QJK3"/>
<protein>
    <submittedName>
        <fullName evidence="1">Uncharacterized protein</fullName>
    </submittedName>
</protein>
<dbReference type="EMBL" id="JSZA02000403">
    <property type="protein sequence ID" value="TGN99718.1"/>
    <property type="molecule type" value="Genomic_DNA"/>
</dbReference>
<organism evidence="1 2">
    <name type="scientific">Candidatus Thiomargarita nelsonii</name>
    <dbReference type="NCBI Taxonomy" id="1003181"/>
    <lineage>
        <taxon>Bacteria</taxon>
        <taxon>Pseudomonadati</taxon>
        <taxon>Pseudomonadota</taxon>
        <taxon>Gammaproteobacteria</taxon>
        <taxon>Thiotrichales</taxon>
        <taxon>Thiotrichaceae</taxon>
        <taxon>Thiomargarita</taxon>
    </lineage>
</organism>
<evidence type="ECO:0000313" key="1">
    <source>
        <dbReference type="EMBL" id="TGN99718.1"/>
    </source>
</evidence>
<comment type="caution">
    <text evidence="1">The sequence shown here is derived from an EMBL/GenBank/DDBJ whole genome shotgun (WGS) entry which is preliminary data.</text>
</comment>
<reference evidence="1 2" key="1">
    <citation type="journal article" date="2016" name="Front. Microbiol.">
        <title>Single-Cell (Meta-)Genomics of a Dimorphic Candidatus Thiomargarita nelsonii Reveals Genomic Plasticity.</title>
        <authorList>
            <person name="Flood B.E."/>
            <person name="Fliss P."/>
            <person name="Jones D.S."/>
            <person name="Dick G.J."/>
            <person name="Jain S."/>
            <person name="Kaster A.K."/>
            <person name="Winkel M."/>
            <person name="Mussmann M."/>
            <person name="Bailey J."/>
        </authorList>
    </citation>
    <scope>NUCLEOTIDE SEQUENCE [LARGE SCALE GENOMIC DNA]</scope>
    <source>
        <strain evidence="1">Hydrate Ridge</strain>
    </source>
</reference>
<name>A0A4E0QJK3_9GAMM</name>
<proteinExistence type="predicted"/>
<dbReference type="Proteomes" id="UP000030428">
    <property type="component" value="Unassembled WGS sequence"/>
</dbReference>
<sequence length="59" mass="6472">MPDWTRGKLQSGTTFIVPTAKECIHVCGANINTLQPNDSKKEMINYVSNGNAPIARQVL</sequence>
<keyword evidence="2" id="KW-1185">Reference proteome</keyword>
<evidence type="ECO:0000313" key="2">
    <source>
        <dbReference type="Proteomes" id="UP000030428"/>
    </source>
</evidence>
<accession>A0A4E0QJK3</accession>
<gene>
    <name evidence="1" type="ORF">PN36_34905</name>
</gene>